<dbReference type="PROSITE" id="PS50857">
    <property type="entry name" value="COX2_CUA"/>
    <property type="match status" value="1"/>
</dbReference>
<evidence type="ECO:0000256" key="16">
    <source>
        <dbReference type="ARBA" id="ARBA00023136"/>
    </source>
</evidence>
<feature type="domain" description="Cytochrome oxidase subunit II copper A binding" evidence="20">
    <location>
        <begin position="67"/>
        <end position="163"/>
    </location>
</feature>
<evidence type="ECO:0000256" key="15">
    <source>
        <dbReference type="ARBA" id="ARBA00023128"/>
    </source>
</evidence>
<comment type="similarity">
    <text evidence="3">Belongs to the cytochrome c oxidase subunit 2 family.</text>
</comment>
<comment type="cofactor">
    <cofactor evidence="1">
        <name>Cu cation</name>
        <dbReference type="ChEBI" id="CHEBI:23378"/>
    </cofactor>
</comment>
<keyword evidence="8 19" id="KW-0812">Transmembrane</keyword>
<dbReference type="PANTHER" id="PTHR22888">
    <property type="entry name" value="CYTOCHROME C OXIDASE, SUBUNIT II"/>
    <property type="match status" value="1"/>
</dbReference>
<keyword evidence="10" id="KW-0460">Magnesium</keyword>
<comment type="subcellular location">
    <subcellularLocation>
        <location evidence="2">Mitochondrion inner membrane</location>
        <topology evidence="2">Multi-pass membrane protein</topology>
    </subcellularLocation>
</comment>
<evidence type="ECO:0000256" key="7">
    <source>
        <dbReference type="ARBA" id="ARBA00022660"/>
    </source>
</evidence>
<keyword evidence="7" id="KW-0679">Respiratory chain</keyword>
<dbReference type="EC" id="7.1.1.9" evidence="4"/>
<dbReference type="AlphaFoldDB" id="C0SSQ8"/>
<dbReference type="InterPro" id="IPR008972">
    <property type="entry name" value="Cupredoxin"/>
</dbReference>
<evidence type="ECO:0000313" key="22">
    <source>
        <dbReference type="EMBL" id="BAH47484.1"/>
    </source>
</evidence>
<evidence type="ECO:0000256" key="14">
    <source>
        <dbReference type="ARBA" id="ARBA00023008"/>
    </source>
</evidence>
<evidence type="ECO:0000256" key="3">
    <source>
        <dbReference type="ARBA" id="ARBA00007866"/>
    </source>
</evidence>
<feature type="transmembrane region" description="Helical" evidence="19">
    <location>
        <begin position="38"/>
        <end position="61"/>
    </location>
</feature>
<accession>C0SSQ8</accession>
<keyword evidence="12" id="KW-0249">Electron transport</keyword>
<dbReference type="PRINTS" id="PR01166">
    <property type="entry name" value="CYCOXIDASEII"/>
</dbReference>
<proteinExistence type="inferred from homology"/>
<organism evidence="22">
    <name type="scientific">Nipponorthezia ardisiae</name>
    <dbReference type="NCBI Taxonomy" id="535992"/>
    <lineage>
        <taxon>Eukaryota</taxon>
        <taxon>Metazoa</taxon>
        <taxon>Ecdysozoa</taxon>
        <taxon>Arthropoda</taxon>
        <taxon>Hexapoda</taxon>
        <taxon>Insecta</taxon>
        <taxon>Pterygota</taxon>
        <taxon>Neoptera</taxon>
        <taxon>Paraneoptera</taxon>
        <taxon>Hemiptera</taxon>
        <taxon>Sternorrhyncha</taxon>
        <taxon>Coccoidea</taxon>
        <taxon>Ortheziidae</taxon>
        <taxon>Nipponorthezia</taxon>
    </lineage>
</organism>
<evidence type="ECO:0000259" key="20">
    <source>
        <dbReference type="PROSITE" id="PS50857"/>
    </source>
</evidence>
<feature type="domain" description="Cytochrome oxidase subunit II transmembrane region profile" evidence="21">
    <location>
        <begin position="1"/>
        <end position="66"/>
    </location>
</feature>
<keyword evidence="9" id="KW-0999">Mitochondrion inner membrane</keyword>
<evidence type="ECO:0000256" key="6">
    <source>
        <dbReference type="ARBA" id="ARBA00022448"/>
    </source>
</evidence>
<evidence type="ECO:0000256" key="4">
    <source>
        <dbReference type="ARBA" id="ARBA00012949"/>
    </source>
</evidence>
<comment type="catalytic activity">
    <reaction evidence="18">
        <text>4 Fe(II)-[cytochrome c] + O2 + 8 H(+)(in) = 4 Fe(III)-[cytochrome c] + 2 H2O + 4 H(+)(out)</text>
        <dbReference type="Rhea" id="RHEA:11436"/>
        <dbReference type="Rhea" id="RHEA-COMP:10350"/>
        <dbReference type="Rhea" id="RHEA-COMP:14399"/>
        <dbReference type="ChEBI" id="CHEBI:15377"/>
        <dbReference type="ChEBI" id="CHEBI:15378"/>
        <dbReference type="ChEBI" id="CHEBI:15379"/>
        <dbReference type="ChEBI" id="CHEBI:29033"/>
        <dbReference type="ChEBI" id="CHEBI:29034"/>
        <dbReference type="EC" id="7.1.1.9"/>
    </reaction>
    <physiologicalReaction direction="left-to-right" evidence="18">
        <dbReference type="Rhea" id="RHEA:11437"/>
    </physiologicalReaction>
</comment>
<dbReference type="InterPro" id="IPR036257">
    <property type="entry name" value="Cyt_c_oxidase_su2_TM_sf"/>
</dbReference>
<dbReference type="InterPro" id="IPR002429">
    <property type="entry name" value="CcO_II-like_C"/>
</dbReference>
<keyword evidence="16 19" id="KW-0472">Membrane</keyword>
<gene>
    <name evidence="22" type="primary">COX2</name>
</gene>
<geneLocation type="mitochondrion" evidence="22"/>
<dbReference type="PROSITE" id="PS50999">
    <property type="entry name" value="COX2_TM"/>
    <property type="match status" value="1"/>
</dbReference>
<dbReference type="SUPFAM" id="SSF49503">
    <property type="entry name" value="Cupredoxins"/>
    <property type="match status" value="1"/>
</dbReference>
<keyword evidence="15 22" id="KW-0496">Mitochondrion</keyword>
<sequence>MWMMEITFMMTLIFYILFIITMNNLINNMNLENQKIEMFWSFTPTFMMIFMTIKSLNLLFLSNELSLTILTIKIYGNQWFWTYEYSNLKKKMNSFMIKTKNFHFLNLETNNKLIIPFNNQIQIISSSNDVIHSWAILSLNIKIDSIPNHLNQMTLIIYKPGIL</sequence>
<evidence type="ECO:0000256" key="11">
    <source>
        <dbReference type="ARBA" id="ARBA00022967"/>
    </source>
</evidence>
<dbReference type="EMBL" id="AB439508">
    <property type="protein sequence ID" value="BAH47484.1"/>
    <property type="molecule type" value="Genomic_DNA"/>
</dbReference>
<keyword evidence="11" id="KW-1278">Translocase</keyword>
<dbReference type="GO" id="GO:0005507">
    <property type="term" value="F:copper ion binding"/>
    <property type="evidence" value="ECO:0007669"/>
    <property type="project" value="InterPro"/>
</dbReference>
<dbReference type="InterPro" id="IPR045187">
    <property type="entry name" value="CcO_II"/>
</dbReference>
<dbReference type="PANTHER" id="PTHR22888:SF9">
    <property type="entry name" value="CYTOCHROME C OXIDASE SUBUNIT 2"/>
    <property type="match status" value="1"/>
</dbReference>
<dbReference type="GO" id="GO:0004129">
    <property type="term" value="F:cytochrome-c oxidase activity"/>
    <property type="evidence" value="ECO:0007669"/>
    <property type="project" value="UniProtKB-EC"/>
</dbReference>
<feature type="transmembrane region" description="Helical" evidence="19">
    <location>
        <begin position="6"/>
        <end position="26"/>
    </location>
</feature>
<evidence type="ECO:0000256" key="10">
    <source>
        <dbReference type="ARBA" id="ARBA00022842"/>
    </source>
</evidence>
<dbReference type="SUPFAM" id="SSF81464">
    <property type="entry name" value="Cytochrome c oxidase subunit II-like, transmembrane region"/>
    <property type="match status" value="1"/>
</dbReference>
<keyword evidence="13 19" id="KW-1133">Transmembrane helix</keyword>
<keyword evidence="14" id="KW-0186">Copper</keyword>
<dbReference type="Gene3D" id="2.60.40.420">
    <property type="entry name" value="Cupredoxins - blue copper proteins"/>
    <property type="match status" value="1"/>
</dbReference>
<evidence type="ECO:0000256" key="8">
    <source>
        <dbReference type="ARBA" id="ARBA00022692"/>
    </source>
</evidence>
<dbReference type="GO" id="GO:0005743">
    <property type="term" value="C:mitochondrial inner membrane"/>
    <property type="evidence" value="ECO:0007669"/>
    <property type="project" value="UniProtKB-SubCell"/>
</dbReference>
<dbReference type="InterPro" id="IPR011759">
    <property type="entry name" value="Cyt_c_oxidase_su2_TM_dom"/>
</dbReference>
<evidence type="ECO:0000256" key="19">
    <source>
        <dbReference type="SAM" id="Phobius"/>
    </source>
</evidence>
<evidence type="ECO:0000256" key="9">
    <source>
        <dbReference type="ARBA" id="ARBA00022792"/>
    </source>
</evidence>
<evidence type="ECO:0000256" key="1">
    <source>
        <dbReference type="ARBA" id="ARBA00001935"/>
    </source>
</evidence>
<name>C0SSQ8_9HEMI</name>
<dbReference type="Pfam" id="PF00116">
    <property type="entry name" value="COX2"/>
    <property type="match status" value="1"/>
</dbReference>
<evidence type="ECO:0000256" key="12">
    <source>
        <dbReference type="ARBA" id="ARBA00022982"/>
    </source>
</evidence>
<evidence type="ECO:0000256" key="13">
    <source>
        <dbReference type="ARBA" id="ARBA00022989"/>
    </source>
</evidence>
<evidence type="ECO:0000256" key="17">
    <source>
        <dbReference type="ARBA" id="ARBA00031389"/>
    </source>
</evidence>
<dbReference type="Gene3D" id="1.10.287.90">
    <property type="match status" value="1"/>
</dbReference>
<dbReference type="GO" id="GO:0042773">
    <property type="term" value="P:ATP synthesis coupled electron transport"/>
    <property type="evidence" value="ECO:0007669"/>
    <property type="project" value="TreeGrafter"/>
</dbReference>
<keyword evidence="6" id="KW-0813">Transport</keyword>
<evidence type="ECO:0000256" key="18">
    <source>
        <dbReference type="ARBA" id="ARBA00049512"/>
    </source>
</evidence>
<evidence type="ECO:0000259" key="21">
    <source>
        <dbReference type="PROSITE" id="PS50999"/>
    </source>
</evidence>
<feature type="non-terminal residue" evidence="22">
    <location>
        <position position="163"/>
    </location>
</feature>
<evidence type="ECO:0000256" key="5">
    <source>
        <dbReference type="ARBA" id="ARBA00015946"/>
    </source>
</evidence>
<protein>
    <recommendedName>
        <fullName evidence="5">Cytochrome c oxidase subunit 2</fullName>
        <ecNumber evidence="4">7.1.1.9</ecNumber>
    </recommendedName>
    <alternativeName>
        <fullName evidence="17">Cytochrome c oxidase polypeptide II</fullName>
    </alternativeName>
</protein>
<reference evidence="22" key="1">
    <citation type="journal article" date="2009" name="Genes Genet. Syst.">
        <title>Mitochondrial phylogeny certified PGL (Paternal Genome Loss) is of single origin and haplodiploidy sensu stricto (arrhenotoky) did not evolve from PGL in the scale insects (Hemiptera: Coccoidea).</title>
        <authorList>
            <person name="Yokogawa T."/>
            <person name="Yahara T."/>
        </authorList>
    </citation>
    <scope>NUCLEOTIDE SEQUENCE</scope>
</reference>
<evidence type="ECO:0000256" key="2">
    <source>
        <dbReference type="ARBA" id="ARBA00004448"/>
    </source>
</evidence>